<accession>A0AC35GHC9</accession>
<organism evidence="1 2">
    <name type="scientific">Panagrolaimus sp. PS1159</name>
    <dbReference type="NCBI Taxonomy" id="55785"/>
    <lineage>
        <taxon>Eukaryota</taxon>
        <taxon>Metazoa</taxon>
        <taxon>Ecdysozoa</taxon>
        <taxon>Nematoda</taxon>
        <taxon>Chromadorea</taxon>
        <taxon>Rhabditida</taxon>
        <taxon>Tylenchina</taxon>
        <taxon>Panagrolaimomorpha</taxon>
        <taxon>Panagrolaimoidea</taxon>
        <taxon>Panagrolaimidae</taxon>
        <taxon>Panagrolaimus</taxon>
    </lineage>
</organism>
<evidence type="ECO:0000313" key="2">
    <source>
        <dbReference type="WBParaSite" id="PS1159_v2.g5127.t1"/>
    </source>
</evidence>
<protein>
    <submittedName>
        <fullName evidence="2">Uncharacterized protein</fullName>
    </submittedName>
</protein>
<dbReference type="WBParaSite" id="PS1159_v2.g5127.t1">
    <property type="protein sequence ID" value="PS1159_v2.g5127.t1"/>
    <property type="gene ID" value="PS1159_v2.g5127"/>
</dbReference>
<name>A0AC35GHC9_9BILA</name>
<dbReference type="Proteomes" id="UP000887580">
    <property type="component" value="Unplaced"/>
</dbReference>
<sequence>MPKQTFEYYDYLGPLVVALIFALVVLILSFFLLNFLLVSKHDELTVFERFGSRHNLRLGPHRLDSIRRINEHKAAIEAAEKEGLENKHDQCPIITIPKVNVEGASIS</sequence>
<reference evidence="2" key="1">
    <citation type="submission" date="2022-11" db="UniProtKB">
        <authorList>
            <consortium name="WormBaseParasite"/>
        </authorList>
    </citation>
    <scope>IDENTIFICATION</scope>
</reference>
<proteinExistence type="predicted"/>
<evidence type="ECO:0000313" key="1">
    <source>
        <dbReference type="Proteomes" id="UP000887580"/>
    </source>
</evidence>